<comment type="caution">
    <text evidence="1">The sequence shown here is derived from an EMBL/GenBank/DDBJ whole genome shotgun (WGS) entry which is preliminary data.</text>
</comment>
<name>A0ABT1QTE6_9GAMM</name>
<evidence type="ECO:0000313" key="1">
    <source>
        <dbReference type="EMBL" id="MCQ4165544.1"/>
    </source>
</evidence>
<sequence>MGTATVTNVALDTNKLQAAAVALKAEKDVLGLLEADAKGFLARFGVTVDDATAQSIQQRVAGRSEATPAAVVHIDV</sequence>
<organism evidence="1 2">
    <name type="scientific">Tahibacter harae</name>
    <dbReference type="NCBI Taxonomy" id="2963937"/>
    <lineage>
        <taxon>Bacteria</taxon>
        <taxon>Pseudomonadati</taxon>
        <taxon>Pseudomonadota</taxon>
        <taxon>Gammaproteobacteria</taxon>
        <taxon>Lysobacterales</taxon>
        <taxon>Rhodanobacteraceae</taxon>
        <taxon>Tahibacter</taxon>
    </lineage>
</organism>
<protein>
    <submittedName>
        <fullName evidence="1">Uncharacterized protein</fullName>
    </submittedName>
</protein>
<dbReference type="RefSeq" id="WP_255914733.1">
    <property type="nucleotide sequence ID" value="NZ_JANFQO010000010.1"/>
</dbReference>
<reference evidence="1" key="1">
    <citation type="submission" date="2022-07" db="EMBL/GenBank/DDBJ databases">
        <title>Tahibacter sp., a new gammaproteobacterium isolated from the silt sample collected at pig farm.</title>
        <authorList>
            <person name="Chen H."/>
        </authorList>
    </citation>
    <scope>NUCLEOTIDE SEQUENCE</scope>
    <source>
        <strain evidence="1">P2K</strain>
    </source>
</reference>
<accession>A0ABT1QTE6</accession>
<dbReference type="Proteomes" id="UP001165498">
    <property type="component" value="Unassembled WGS sequence"/>
</dbReference>
<proteinExistence type="predicted"/>
<keyword evidence="2" id="KW-1185">Reference proteome</keyword>
<dbReference type="EMBL" id="JANFQO010000010">
    <property type="protein sequence ID" value="MCQ4165544.1"/>
    <property type="molecule type" value="Genomic_DNA"/>
</dbReference>
<evidence type="ECO:0000313" key="2">
    <source>
        <dbReference type="Proteomes" id="UP001165498"/>
    </source>
</evidence>
<gene>
    <name evidence="1" type="ORF">NM961_12570</name>
</gene>